<evidence type="ECO:0000256" key="1">
    <source>
        <dbReference type="ARBA" id="ARBA00022679"/>
    </source>
</evidence>
<dbReference type="InterPro" id="IPR016181">
    <property type="entry name" value="Acyl_CoA_acyltransferase"/>
</dbReference>
<dbReference type="Pfam" id="PF00583">
    <property type="entry name" value="Acetyltransf_1"/>
    <property type="match status" value="1"/>
</dbReference>
<dbReference type="CDD" id="cd04301">
    <property type="entry name" value="NAT_SF"/>
    <property type="match status" value="1"/>
</dbReference>
<proteinExistence type="predicted"/>
<evidence type="ECO:0000313" key="5">
    <source>
        <dbReference type="Proteomes" id="UP000244335"/>
    </source>
</evidence>
<dbReference type="InterPro" id="IPR050769">
    <property type="entry name" value="NAT_camello-type"/>
</dbReference>
<dbReference type="Gene3D" id="1.10.10.10">
    <property type="entry name" value="Winged helix-like DNA-binding domain superfamily/Winged helix DNA-binding domain"/>
    <property type="match status" value="1"/>
</dbReference>
<sequence>MASSELIVDEIRTHSRKMVRELGFTGRGFAGTDLSPSSVHALLEIEKGGVAARDIGDALHMDKSSVSRMLRKLIDAGWVAEDPGETDNRVKRLSLTSAGKSQVGQINHFARQQVRTAIERLTPEQRHIVSNGLRLYGEALAQTQTPAAISIQSGYRPGIMARMTELHALFYARTAGFGQAFESVVAGGLAEFGYRLGNPKNAIWTAIRDGQIIGSIAIDGEDMGSGKAHLRWFIVDDSARGSGVGKQLLDTALAFVDARRFTETHLWTFSGLEAARHLYESRSFSLAEERPGSQWGSKVLEQRFVRPANRERG</sequence>
<dbReference type="PROSITE" id="PS50995">
    <property type="entry name" value="HTH_MARR_2"/>
    <property type="match status" value="1"/>
</dbReference>
<evidence type="ECO:0000259" key="3">
    <source>
        <dbReference type="PROSITE" id="PS51186"/>
    </source>
</evidence>
<organism evidence="4 5">
    <name type="scientific">Rhizobium rhizogenes</name>
    <name type="common">Agrobacterium rhizogenes</name>
    <dbReference type="NCBI Taxonomy" id="359"/>
    <lineage>
        <taxon>Bacteria</taxon>
        <taxon>Pseudomonadati</taxon>
        <taxon>Pseudomonadota</taxon>
        <taxon>Alphaproteobacteria</taxon>
        <taxon>Hyphomicrobiales</taxon>
        <taxon>Rhizobiaceae</taxon>
        <taxon>Rhizobium/Agrobacterium group</taxon>
        <taxon>Rhizobium</taxon>
    </lineage>
</organism>
<dbReference type="PROSITE" id="PS51186">
    <property type="entry name" value="GNAT"/>
    <property type="match status" value="1"/>
</dbReference>
<protein>
    <submittedName>
        <fullName evidence="4">MarR family transcriptional regulator</fullName>
    </submittedName>
</protein>
<dbReference type="SUPFAM" id="SSF46785">
    <property type="entry name" value="Winged helix' DNA-binding domain"/>
    <property type="match status" value="1"/>
</dbReference>
<dbReference type="RefSeq" id="WP_116494037.1">
    <property type="nucleotide sequence ID" value="NZ_QDFR01000008.1"/>
</dbReference>
<dbReference type="Proteomes" id="UP000244335">
    <property type="component" value="Unassembled WGS sequence"/>
</dbReference>
<evidence type="ECO:0000259" key="2">
    <source>
        <dbReference type="PROSITE" id="PS50995"/>
    </source>
</evidence>
<evidence type="ECO:0000313" key="4">
    <source>
        <dbReference type="EMBL" id="PVE51060.1"/>
    </source>
</evidence>
<reference evidence="4 5" key="1">
    <citation type="submission" date="2018-04" db="EMBL/GenBank/DDBJ databases">
        <authorList>
            <person name="Hagen T."/>
        </authorList>
    </citation>
    <scope>NUCLEOTIDE SEQUENCE [LARGE SCALE GENOMIC DNA]</scope>
    <source>
        <strain evidence="4 5">TPD7009</strain>
    </source>
</reference>
<dbReference type="InterPro" id="IPR036388">
    <property type="entry name" value="WH-like_DNA-bd_sf"/>
</dbReference>
<dbReference type="EMBL" id="QDFR01000008">
    <property type="protein sequence ID" value="PVE51060.1"/>
    <property type="molecule type" value="Genomic_DNA"/>
</dbReference>
<gene>
    <name evidence="4" type="ORF">DC430_18780</name>
</gene>
<keyword evidence="1" id="KW-0808">Transferase</keyword>
<dbReference type="GO" id="GO:0008080">
    <property type="term" value="F:N-acetyltransferase activity"/>
    <property type="evidence" value="ECO:0007669"/>
    <property type="project" value="InterPro"/>
</dbReference>
<dbReference type="Gene3D" id="3.40.630.30">
    <property type="match status" value="1"/>
</dbReference>
<comment type="caution">
    <text evidence="4">The sequence shown here is derived from an EMBL/GenBank/DDBJ whole genome shotgun (WGS) entry which is preliminary data.</text>
</comment>
<name>A0AA92C0K6_RHIRH</name>
<dbReference type="InterPro" id="IPR000835">
    <property type="entry name" value="HTH_MarR-typ"/>
</dbReference>
<dbReference type="SUPFAM" id="SSF55729">
    <property type="entry name" value="Acyl-CoA N-acyltransferases (Nat)"/>
    <property type="match status" value="1"/>
</dbReference>
<feature type="domain" description="N-acetyltransferase" evidence="3">
    <location>
        <begin position="153"/>
        <end position="306"/>
    </location>
</feature>
<dbReference type="PANTHER" id="PTHR13947">
    <property type="entry name" value="GNAT FAMILY N-ACETYLTRANSFERASE"/>
    <property type="match status" value="1"/>
</dbReference>
<dbReference type="GO" id="GO:0003700">
    <property type="term" value="F:DNA-binding transcription factor activity"/>
    <property type="evidence" value="ECO:0007669"/>
    <property type="project" value="InterPro"/>
</dbReference>
<dbReference type="Pfam" id="PF12802">
    <property type="entry name" value="MarR_2"/>
    <property type="match status" value="1"/>
</dbReference>
<dbReference type="SMART" id="SM00347">
    <property type="entry name" value="HTH_MARR"/>
    <property type="match status" value="1"/>
</dbReference>
<feature type="domain" description="HTH marR-type" evidence="2">
    <location>
        <begin position="1"/>
        <end position="138"/>
    </location>
</feature>
<accession>A0AA92C0K6</accession>
<dbReference type="PANTHER" id="PTHR13947:SF37">
    <property type="entry name" value="LD18367P"/>
    <property type="match status" value="1"/>
</dbReference>
<dbReference type="InterPro" id="IPR036390">
    <property type="entry name" value="WH_DNA-bd_sf"/>
</dbReference>
<dbReference type="AlphaFoldDB" id="A0AA92C0K6"/>
<dbReference type="InterPro" id="IPR000182">
    <property type="entry name" value="GNAT_dom"/>
</dbReference>